<reference evidence="1 2" key="1">
    <citation type="submission" date="2023-10" db="EMBL/GenBank/DDBJ databases">
        <title>Genome sequencing of the isolated polysaccharide-producing bacterium Kosakonia sacchari KS2022.</title>
        <authorList>
            <person name="Yi X."/>
        </authorList>
    </citation>
    <scope>NUCLEOTIDE SEQUENCE [LARGE SCALE GENOMIC DNA]</scope>
    <source>
        <strain evidence="1 2">KS2022</strain>
    </source>
</reference>
<evidence type="ECO:0000313" key="2">
    <source>
        <dbReference type="Proteomes" id="UP001302368"/>
    </source>
</evidence>
<keyword evidence="2" id="KW-1185">Reference proteome</keyword>
<gene>
    <name evidence="1" type="ORF">Q8Y70_18215</name>
</gene>
<proteinExistence type="predicted"/>
<organism evidence="1 2">
    <name type="scientific">Kosakonia sacchari</name>
    <dbReference type="NCBI Taxonomy" id="1158459"/>
    <lineage>
        <taxon>Bacteria</taxon>
        <taxon>Pseudomonadati</taxon>
        <taxon>Pseudomonadota</taxon>
        <taxon>Gammaproteobacteria</taxon>
        <taxon>Enterobacterales</taxon>
        <taxon>Enterobacteriaceae</taxon>
        <taxon>Kosakonia</taxon>
    </lineage>
</organism>
<accession>A0ABZ0MN59</accession>
<sequence>MEIHRLVLFLPSKTFLWVMPRKKAAFSRVHHLERENRTNANFLLFYCYGDGKSG</sequence>
<dbReference type="Proteomes" id="UP001302368">
    <property type="component" value="Chromosome"/>
</dbReference>
<dbReference type="EMBL" id="CP137744">
    <property type="protein sequence ID" value="WOZ76503.1"/>
    <property type="molecule type" value="Genomic_DNA"/>
</dbReference>
<dbReference type="RefSeq" id="WP_318987396.1">
    <property type="nucleotide sequence ID" value="NZ_CP137744.1"/>
</dbReference>
<name>A0ABZ0MN59_9ENTR</name>
<evidence type="ECO:0000313" key="1">
    <source>
        <dbReference type="EMBL" id="WOZ76503.1"/>
    </source>
</evidence>
<protein>
    <submittedName>
        <fullName evidence="1">Uncharacterized protein</fullName>
    </submittedName>
</protein>